<dbReference type="RefSeq" id="WP_257490030.1">
    <property type="nucleotide sequence ID" value="NZ_JANJZL010000001.1"/>
</dbReference>
<reference evidence="2" key="1">
    <citation type="submission" date="2022-07" db="EMBL/GenBank/DDBJ databases">
        <title>Enhanced cultured diversity of the mouse gut microbiota enables custom-made synthetic communities.</title>
        <authorList>
            <person name="Afrizal A."/>
        </authorList>
    </citation>
    <scope>NUCLEOTIDE SEQUENCE</scope>
    <source>
        <strain evidence="2">DSM 29482</strain>
    </source>
</reference>
<dbReference type="EMBL" id="JANJZL010000001">
    <property type="protein sequence ID" value="MCR2042556.1"/>
    <property type="molecule type" value="Genomic_DNA"/>
</dbReference>
<evidence type="ECO:0000313" key="2">
    <source>
        <dbReference type="EMBL" id="MCR2042556.1"/>
    </source>
</evidence>
<dbReference type="Proteomes" id="UP001142078">
    <property type="component" value="Unassembled WGS sequence"/>
</dbReference>
<accession>A0A9X2S5Z3</accession>
<organism evidence="2 3">
    <name type="scientific">Anaerosalibacter massiliensis</name>
    <dbReference type="NCBI Taxonomy" id="1347392"/>
    <lineage>
        <taxon>Bacteria</taxon>
        <taxon>Bacillati</taxon>
        <taxon>Bacillota</taxon>
        <taxon>Tissierellia</taxon>
        <taxon>Tissierellales</taxon>
        <taxon>Sporanaerobacteraceae</taxon>
        <taxon>Anaerosalibacter</taxon>
    </lineage>
</organism>
<protein>
    <submittedName>
        <fullName evidence="2">Uncharacterized protein</fullName>
    </submittedName>
</protein>
<keyword evidence="3" id="KW-1185">Reference proteome</keyword>
<comment type="caution">
    <text evidence="2">The sequence shown here is derived from an EMBL/GenBank/DDBJ whole genome shotgun (WGS) entry which is preliminary data.</text>
</comment>
<feature type="transmembrane region" description="Helical" evidence="1">
    <location>
        <begin position="12"/>
        <end position="28"/>
    </location>
</feature>
<keyword evidence="1" id="KW-0812">Transmembrane</keyword>
<gene>
    <name evidence="2" type="ORF">NSA23_00365</name>
</gene>
<name>A0A9X2S5Z3_9FIRM</name>
<evidence type="ECO:0000313" key="3">
    <source>
        <dbReference type="Proteomes" id="UP001142078"/>
    </source>
</evidence>
<dbReference type="AlphaFoldDB" id="A0A9X2S5Z3"/>
<proteinExistence type="predicted"/>
<keyword evidence="1" id="KW-0472">Membrane</keyword>
<keyword evidence="1" id="KW-1133">Transmembrane helix</keyword>
<sequence length="45" mass="5509">MLEIKNEENDNYLLFFFLLLTQIWNAKFDRHSLLFFFLLLSINAI</sequence>
<evidence type="ECO:0000256" key="1">
    <source>
        <dbReference type="SAM" id="Phobius"/>
    </source>
</evidence>